<feature type="domain" description="Shelterin complex subunit TPP1/Est3" evidence="7">
    <location>
        <begin position="9"/>
        <end position="154"/>
    </location>
</feature>
<feature type="region of interest" description="Disordered" evidence="6">
    <location>
        <begin position="237"/>
        <end position="257"/>
    </location>
</feature>
<comment type="subcellular location">
    <subcellularLocation>
        <location evidence="2">Chromosome</location>
        <location evidence="2">Telomere</location>
    </subcellularLocation>
    <subcellularLocation>
        <location evidence="1">Nucleus</location>
    </subcellularLocation>
</comment>
<evidence type="ECO:0000256" key="1">
    <source>
        <dbReference type="ARBA" id="ARBA00004123"/>
    </source>
</evidence>
<keyword evidence="4" id="KW-0779">Telomere</keyword>
<reference evidence="9" key="1">
    <citation type="submission" date="2025-08" db="UniProtKB">
        <authorList>
            <consortium name="RefSeq"/>
        </authorList>
    </citation>
    <scope>IDENTIFICATION</scope>
</reference>
<keyword evidence="3" id="KW-0158">Chromosome</keyword>
<feature type="compositionally biased region" description="Polar residues" evidence="6">
    <location>
        <begin position="237"/>
        <end position="247"/>
    </location>
</feature>
<evidence type="ECO:0000259" key="7">
    <source>
        <dbReference type="Pfam" id="PF10341"/>
    </source>
</evidence>
<feature type="compositionally biased region" description="Polar residues" evidence="6">
    <location>
        <begin position="319"/>
        <end position="329"/>
    </location>
</feature>
<feature type="region of interest" description="Disordered" evidence="6">
    <location>
        <begin position="269"/>
        <end position="364"/>
    </location>
</feature>
<dbReference type="Proteomes" id="UP000694915">
    <property type="component" value="Chromosome 4"/>
</dbReference>
<accession>A0ABM0KFN8</accession>
<keyword evidence="5" id="KW-0539">Nucleus</keyword>
<dbReference type="PANTHER" id="PTHR14487:SF3">
    <property type="entry name" value="ADRENOCORTICAL DYSPLASIA PROTEIN HOMOLOG"/>
    <property type="match status" value="1"/>
</dbReference>
<evidence type="ECO:0000256" key="6">
    <source>
        <dbReference type="SAM" id="MobiDB-lite"/>
    </source>
</evidence>
<evidence type="ECO:0000256" key="3">
    <source>
        <dbReference type="ARBA" id="ARBA00022454"/>
    </source>
</evidence>
<evidence type="ECO:0000256" key="4">
    <source>
        <dbReference type="ARBA" id="ARBA00022895"/>
    </source>
</evidence>
<dbReference type="GeneID" id="101981140"/>
<gene>
    <name evidence="9" type="primary">Acd</name>
</gene>
<organism evidence="8 9">
    <name type="scientific">Microtus ochrogaster</name>
    <name type="common">Prairie vole</name>
    <dbReference type="NCBI Taxonomy" id="79684"/>
    <lineage>
        <taxon>Eukaryota</taxon>
        <taxon>Metazoa</taxon>
        <taxon>Chordata</taxon>
        <taxon>Craniata</taxon>
        <taxon>Vertebrata</taxon>
        <taxon>Euteleostomi</taxon>
        <taxon>Mammalia</taxon>
        <taxon>Eutheria</taxon>
        <taxon>Euarchontoglires</taxon>
        <taxon>Glires</taxon>
        <taxon>Rodentia</taxon>
        <taxon>Myomorpha</taxon>
        <taxon>Muroidea</taxon>
        <taxon>Cricetidae</taxon>
        <taxon>Arvicolinae</taxon>
        <taxon>Microtus</taxon>
    </lineage>
</organism>
<evidence type="ECO:0000256" key="2">
    <source>
        <dbReference type="ARBA" id="ARBA00004574"/>
    </source>
</evidence>
<dbReference type="Pfam" id="PF10341">
    <property type="entry name" value="TPP1"/>
    <property type="match status" value="1"/>
</dbReference>
<protein>
    <submittedName>
        <fullName evidence="9">Adrenocortical dysplasia protein homolog</fullName>
    </submittedName>
</protein>
<proteinExistence type="predicted"/>
<evidence type="ECO:0000313" key="8">
    <source>
        <dbReference type="Proteomes" id="UP000694915"/>
    </source>
</evidence>
<name>A0ABM0KFN8_MICOH</name>
<dbReference type="RefSeq" id="XP_005345517.1">
    <property type="nucleotide sequence ID" value="XM_005345460.3"/>
</dbReference>
<feature type="compositionally biased region" description="Low complexity" evidence="6">
    <location>
        <begin position="295"/>
        <end position="318"/>
    </location>
</feature>
<dbReference type="InterPro" id="IPR028631">
    <property type="entry name" value="ACD"/>
</dbReference>
<dbReference type="Gene3D" id="2.40.50.960">
    <property type="match status" value="1"/>
</dbReference>
<evidence type="ECO:0000256" key="5">
    <source>
        <dbReference type="ARBA" id="ARBA00023242"/>
    </source>
</evidence>
<dbReference type="InterPro" id="IPR019437">
    <property type="entry name" value="TPP1/Est3"/>
</dbReference>
<evidence type="ECO:0000313" key="9">
    <source>
        <dbReference type="RefSeq" id="XP_005345517.1"/>
    </source>
</evidence>
<keyword evidence="8" id="KW-1185">Reference proteome</keyword>
<dbReference type="PANTHER" id="PTHR14487">
    <property type="entry name" value="ADRENOCORTICAL DYSPLASIA PROTEIN ACD"/>
    <property type="match status" value="1"/>
</dbReference>
<sequence length="416" mass="45012">MSGWECLVLRPWIRDLILGSETLSSPRFGQLLKVLQDSETPGPSSAPDIPDSGAVLLVSDGTHSVRCLVTRNAIDSSGWVEKEFGFCGTEGRILLLLACGVRIEVPQDHTPAEFYLQVDRFKLLPAEQPRLQVTSCNQDSEVQRKLSECLDDHLSESASSSAGLNLSQLLDEVKEDQDHRGALVRLAESCLTLAGPCPTTPLTRWTACFQPTEEAVFTVSSSLLHISEKDEQILSSLGSSQKAQASPASLKHTPLEESGTSVSLLSAVAASAPGQDDSSRPPPAVCSSSPRPQAPSSTPHSSTPSPPLLTCSPSLSPPNHASSSAQTHSPVIRELQWPSKKRQLFPRTRAKEAHEPCSVWEPPKRHPDASAFQYKYETPSASLRAQVQAARLPPQLIAWALNLVMESESEPELTQV</sequence>